<dbReference type="PANTHER" id="PTHR13778">
    <property type="entry name" value="GLYCOSYLTRANSFERASE 8 DOMAIN-CONTAINING PROTEIN"/>
    <property type="match status" value="1"/>
</dbReference>
<dbReference type="GO" id="GO:0016757">
    <property type="term" value="F:glycosyltransferase activity"/>
    <property type="evidence" value="ECO:0007669"/>
    <property type="project" value="UniProtKB-KW"/>
</dbReference>
<organism evidence="4 5">
    <name type="scientific">Lachnoanaerobaculum saburreum</name>
    <dbReference type="NCBI Taxonomy" id="467210"/>
    <lineage>
        <taxon>Bacteria</taxon>
        <taxon>Bacillati</taxon>
        <taxon>Bacillota</taxon>
        <taxon>Clostridia</taxon>
        <taxon>Lachnospirales</taxon>
        <taxon>Lachnospiraceae</taxon>
        <taxon>Lachnoanaerobaculum</taxon>
    </lineage>
</organism>
<dbReference type="AlphaFoldDB" id="A0A133ZUT0"/>
<dbReference type="CDD" id="cd04194">
    <property type="entry name" value="GT8_A4GalT_like"/>
    <property type="match status" value="1"/>
</dbReference>
<dbReference type="PANTHER" id="PTHR13778:SF47">
    <property type="entry name" value="LIPOPOLYSACCHARIDE 1,3-GALACTOSYLTRANSFERASE"/>
    <property type="match status" value="1"/>
</dbReference>
<evidence type="ECO:0000256" key="1">
    <source>
        <dbReference type="ARBA" id="ARBA00022676"/>
    </source>
</evidence>
<evidence type="ECO:0000313" key="5">
    <source>
        <dbReference type="Proteomes" id="UP000070394"/>
    </source>
</evidence>
<dbReference type="InterPro" id="IPR002495">
    <property type="entry name" value="Glyco_trans_8"/>
</dbReference>
<dbReference type="SUPFAM" id="SSF53448">
    <property type="entry name" value="Nucleotide-diphospho-sugar transferases"/>
    <property type="match status" value="1"/>
</dbReference>
<dbReference type="Proteomes" id="UP000070394">
    <property type="component" value="Unassembled WGS sequence"/>
</dbReference>
<dbReference type="OrthoDB" id="9798746at2"/>
<gene>
    <name evidence="4" type="ORF">HMPREF1866_00981</name>
</gene>
<evidence type="ECO:0000256" key="2">
    <source>
        <dbReference type="ARBA" id="ARBA00022679"/>
    </source>
</evidence>
<dbReference type="EMBL" id="LSDA01000037">
    <property type="protein sequence ID" value="KXB59165.1"/>
    <property type="molecule type" value="Genomic_DNA"/>
</dbReference>
<protein>
    <submittedName>
        <fullName evidence="4">Glycosyltransferase, family 8</fullName>
    </submittedName>
</protein>
<name>A0A133ZUT0_9FIRM</name>
<evidence type="ECO:0000313" key="4">
    <source>
        <dbReference type="EMBL" id="KXB59165.1"/>
    </source>
</evidence>
<dbReference type="InterPro" id="IPR050748">
    <property type="entry name" value="Glycosyltrans_8_dom-fam"/>
</dbReference>
<dbReference type="RefSeq" id="WP_060930853.1">
    <property type="nucleotide sequence ID" value="NZ_KQ959797.1"/>
</dbReference>
<dbReference type="STRING" id="467210.HMPREF1866_00981"/>
<comment type="caution">
    <text evidence="4">The sequence shown here is derived from an EMBL/GenBank/DDBJ whole genome shotgun (WGS) entry which is preliminary data.</text>
</comment>
<keyword evidence="1" id="KW-0328">Glycosyltransferase</keyword>
<dbReference type="GO" id="GO:0046872">
    <property type="term" value="F:metal ion binding"/>
    <property type="evidence" value="ECO:0007669"/>
    <property type="project" value="UniProtKB-KW"/>
</dbReference>
<sequence length="326" mass="38081">MNIVYIANEKFAVHLGVSLYSLYERNRNEKDIRVFIISTGIGGDSLGKLKSIAKKFGRTVEIIELKDTSKYFDTGLQDTSFDISKMGRLLVGELLPEDVERVLYLDCDMVILHSIRELYDTKLGKNVVAAVEEPTVLERVRYEIGLDYEASYVNAGLLLIDLKKWREENLGEKIISYSKSIWDKSLFGEQDAINGVLRWRIKKLPPKFNFFSNYKYFSYRALTKVYGATLSYTREDLKEAKKRPVVLHFAGDERPWCIGSHNPYKRAYFYFKEKTPFREVPLEGGKKLYMLIYHMMDLVTVVCPRVRKLISEYYINKAYKRLSERK</sequence>
<keyword evidence="5" id="KW-1185">Reference proteome</keyword>
<keyword evidence="3" id="KW-0479">Metal-binding</keyword>
<dbReference type="PATRIC" id="fig|467210.3.peg.970"/>
<reference evidence="5" key="1">
    <citation type="submission" date="2016-01" db="EMBL/GenBank/DDBJ databases">
        <authorList>
            <person name="Mitreva M."/>
            <person name="Pepin K.H."/>
            <person name="Mihindukulasuriya K.A."/>
            <person name="Fulton R."/>
            <person name="Fronick C."/>
            <person name="O'Laughlin M."/>
            <person name="Miner T."/>
            <person name="Herter B."/>
            <person name="Rosa B.A."/>
            <person name="Cordes M."/>
            <person name="Tomlinson C."/>
            <person name="Wollam A."/>
            <person name="Palsikar V.B."/>
            <person name="Mardis E.R."/>
            <person name="Wilson R.K."/>
        </authorList>
    </citation>
    <scope>NUCLEOTIDE SEQUENCE [LARGE SCALE GENOMIC DNA]</scope>
    <source>
        <strain evidence="5">DNF00896</strain>
    </source>
</reference>
<dbReference type="InterPro" id="IPR029044">
    <property type="entry name" value="Nucleotide-diphossugar_trans"/>
</dbReference>
<accession>A0A133ZUT0</accession>
<dbReference type="Pfam" id="PF01501">
    <property type="entry name" value="Glyco_transf_8"/>
    <property type="match status" value="1"/>
</dbReference>
<evidence type="ECO:0000256" key="3">
    <source>
        <dbReference type="ARBA" id="ARBA00022723"/>
    </source>
</evidence>
<keyword evidence="2 4" id="KW-0808">Transferase</keyword>
<dbReference type="Gene3D" id="3.90.550.10">
    <property type="entry name" value="Spore Coat Polysaccharide Biosynthesis Protein SpsA, Chain A"/>
    <property type="match status" value="1"/>
</dbReference>
<proteinExistence type="predicted"/>